<dbReference type="Proteomes" id="UP000308489">
    <property type="component" value="Chromosome 1"/>
</dbReference>
<proteinExistence type="predicted"/>
<keyword evidence="2" id="KW-1185">Reference proteome</keyword>
<dbReference type="SUPFAM" id="SSF158430">
    <property type="entry name" value="Bacillus cereus metalloprotein-like"/>
    <property type="match status" value="2"/>
</dbReference>
<dbReference type="OrthoDB" id="1633927at2"/>
<dbReference type="Pfam" id="PF11155">
    <property type="entry name" value="DUF2935"/>
    <property type="match status" value="2"/>
</dbReference>
<reference evidence="1 2" key="1">
    <citation type="submission" date="2019-05" db="EMBL/GenBank/DDBJ databases">
        <authorList>
            <consortium name="Pathogen Informatics"/>
        </authorList>
    </citation>
    <scope>NUCLEOTIDE SEQUENCE [LARGE SCALE GENOMIC DNA]</scope>
    <source>
        <strain evidence="1 2">NCTC503</strain>
    </source>
</reference>
<evidence type="ECO:0000313" key="2">
    <source>
        <dbReference type="Proteomes" id="UP000308489"/>
    </source>
</evidence>
<name>A0A4U9RGI6_HATHI</name>
<dbReference type="KEGG" id="hhw:NCTC503_01558"/>
<accession>A0A4U9RGI6</accession>
<sequence length="308" mass="37456">MKWQNTYVSKSLQCNLFFMRIMKEHLYFIRNATNKKEKFLINKNLQLSERAREIFCRTIYLSNGHIHKNTIKYGEFITPYTLKCEIKSMKYNRDLIDINLTKAQYMILKKNYVEEYIPLKCEDDIEHEVERLNCEVLKFLKEVIYFKEFIYKKFIDCKIFFNIYPSLLHHVKMEAEFYRKLVLNLEHNKHCKESMLKKEKLLFWNHIMEEHGGFISGLLDRNERKLINKSEEFAKKYHRLEYKMKHEKNCLEKNIRDSLKLTKDFRGFKQEATEGILCCKIRGIIDPLLSDHVLREANHFIRILEEIK</sequence>
<dbReference type="InterPro" id="IPR021328">
    <property type="entry name" value="CotB-like"/>
</dbReference>
<protein>
    <submittedName>
        <fullName evidence="1">Protein of uncharacterized function (DUF2935)</fullName>
    </submittedName>
</protein>
<dbReference type="AlphaFoldDB" id="A0A4U9RGI6"/>
<gene>
    <name evidence="1" type="ORF">NCTC503_01558</name>
</gene>
<organism evidence="1 2">
    <name type="scientific">Hathewaya histolytica</name>
    <name type="common">Clostridium histolyticum</name>
    <dbReference type="NCBI Taxonomy" id="1498"/>
    <lineage>
        <taxon>Bacteria</taxon>
        <taxon>Bacillati</taxon>
        <taxon>Bacillota</taxon>
        <taxon>Clostridia</taxon>
        <taxon>Eubacteriales</taxon>
        <taxon>Clostridiaceae</taxon>
        <taxon>Hathewaya</taxon>
    </lineage>
</organism>
<dbReference type="RefSeq" id="WP_138210202.1">
    <property type="nucleotide sequence ID" value="NZ_CBCRUQ010000032.1"/>
</dbReference>
<dbReference type="EMBL" id="LR590481">
    <property type="protein sequence ID" value="VTQ90211.1"/>
    <property type="molecule type" value="Genomic_DNA"/>
</dbReference>
<evidence type="ECO:0000313" key="1">
    <source>
        <dbReference type="EMBL" id="VTQ90211.1"/>
    </source>
</evidence>
<dbReference type="Gene3D" id="1.20.1260.120">
    <property type="entry name" value="Protein of unknown function DUF2935"/>
    <property type="match status" value="1"/>
</dbReference>